<gene>
    <name evidence="1" type="ORF">GIL414_LOCUS76634</name>
</gene>
<evidence type="ECO:0000313" key="2">
    <source>
        <dbReference type="Proteomes" id="UP000681720"/>
    </source>
</evidence>
<dbReference type="EMBL" id="CAJOBJ010345808">
    <property type="protein sequence ID" value="CAF5201176.1"/>
    <property type="molecule type" value="Genomic_DNA"/>
</dbReference>
<accession>A0A8S3ILE9</accession>
<dbReference type="AlphaFoldDB" id="A0A8S3ILE9"/>
<dbReference type="Proteomes" id="UP000681720">
    <property type="component" value="Unassembled WGS sequence"/>
</dbReference>
<feature type="non-terminal residue" evidence="1">
    <location>
        <position position="163"/>
    </location>
</feature>
<reference evidence="1" key="1">
    <citation type="submission" date="2021-02" db="EMBL/GenBank/DDBJ databases">
        <authorList>
            <person name="Nowell W R."/>
        </authorList>
    </citation>
    <scope>NUCLEOTIDE SEQUENCE</scope>
</reference>
<evidence type="ECO:0000313" key="1">
    <source>
        <dbReference type="EMBL" id="CAF5201176.1"/>
    </source>
</evidence>
<proteinExistence type="predicted"/>
<feature type="non-terminal residue" evidence="1">
    <location>
        <position position="1"/>
    </location>
</feature>
<comment type="caution">
    <text evidence="1">The sequence shown here is derived from an EMBL/GenBank/DDBJ whole genome shotgun (WGS) entry which is preliminary data.</text>
</comment>
<organism evidence="1 2">
    <name type="scientific">Rotaria magnacalcarata</name>
    <dbReference type="NCBI Taxonomy" id="392030"/>
    <lineage>
        <taxon>Eukaryota</taxon>
        <taxon>Metazoa</taxon>
        <taxon>Spiralia</taxon>
        <taxon>Gnathifera</taxon>
        <taxon>Rotifera</taxon>
        <taxon>Eurotatoria</taxon>
        <taxon>Bdelloidea</taxon>
        <taxon>Philodinida</taxon>
        <taxon>Philodinidae</taxon>
        <taxon>Rotaria</taxon>
    </lineage>
</organism>
<sequence length="163" mass="18901">IDLEALRTTCLSCLASFLIGQKLLTINLLDLPTKVRQIRFQLFEPILRLKSTKQLIESVKFETAITSTNTSANLPTLTQRNTSPFGFLIALLRFTNIMYQIDKSLPDSSKFISQLMLTKDSEIVVYIKKMLNKLTSSVTRKTPWFEQYEHIFLFHFVQIIHQE</sequence>
<name>A0A8S3ILE9_9BILA</name>
<protein>
    <submittedName>
        <fullName evidence="1">Uncharacterized protein</fullName>
    </submittedName>
</protein>